<feature type="domain" description="Probable transposase IS891/IS1136/IS1341" evidence="1">
    <location>
        <begin position="114"/>
        <end position="172"/>
    </location>
</feature>
<dbReference type="AlphaFoldDB" id="A0A830GUV5"/>
<organism evidence="2 3">
    <name type="scientific">Thermocladium modestius</name>
    <dbReference type="NCBI Taxonomy" id="62609"/>
    <lineage>
        <taxon>Archaea</taxon>
        <taxon>Thermoproteota</taxon>
        <taxon>Thermoprotei</taxon>
        <taxon>Thermoproteales</taxon>
        <taxon>Thermoproteaceae</taxon>
        <taxon>Thermocladium</taxon>
    </lineage>
</organism>
<dbReference type="Pfam" id="PF01385">
    <property type="entry name" value="OrfB_IS605"/>
    <property type="match status" value="1"/>
</dbReference>
<sequence length="193" mass="21968">MKKEGKLPPHVKRVSPPRYWKDGEGRRKLILVVRQDRYRIDEESHKIILKDFHLEVEFVGGLRWYGKQGRLEIIYGEETNRWYAHVPVDVGVEEARTGKRSKYIVHGERRSIQMAQPKGNKVASIDLGINVLASVVVDDGTWLLYRGVRAKEDYFYLQGKIAGVQSLADEARTSGSVRRAGSYGGRRGGFLGN</sequence>
<evidence type="ECO:0000313" key="3">
    <source>
        <dbReference type="Proteomes" id="UP000610960"/>
    </source>
</evidence>
<dbReference type="Proteomes" id="UP000610960">
    <property type="component" value="Unassembled WGS sequence"/>
</dbReference>
<reference evidence="2" key="2">
    <citation type="submission" date="2020-09" db="EMBL/GenBank/DDBJ databases">
        <authorList>
            <person name="Sun Q."/>
            <person name="Ohkuma M."/>
        </authorList>
    </citation>
    <scope>NUCLEOTIDE SEQUENCE</scope>
    <source>
        <strain evidence="2">JCM 10088</strain>
    </source>
</reference>
<evidence type="ECO:0000259" key="1">
    <source>
        <dbReference type="Pfam" id="PF01385"/>
    </source>
</evidence>
<protein>
    <recommendedName>
        <fullName evidence="1">Probable transposase IS891/IS1136/IS1341 domain-containing protein</fullName>
    </recommendedName>
</protein>
<gene>
    <name evidence="2" type="ORF">GCM10007981_14110</name>
</gene>
<name>A0A830GUV5_9CREN</name>
<proteinExistence type="predicted"/>
<dbReference type="EMBL" id="BMNL01000003">
    <property type="protein sequence ID" value="GGP21608.1"/>
    <property type="molecule type" value="Genomic_DNA"/>
</dbReference>
<dbReference type="InterPro" id="IPR001959">
    <property type="entry name" value="Transposase"/>
</dbReference>
<reference evidence="2" key="1">
    <citation type="journal article" date="2014" name="Int. J. Syst. Evol. Microbiol.">
        <title>Complete genome sequence of Corynebacterium casei LMG S-19264T (=DSM 44701T), isolated from a smear-ripened cheese.</title>
        <authorList>
            <consortium name="US DOE Joint Genome Institute (JGI-PGF)"/>
            <person name="Walter F."/>
            <person name="Albersmeier A."/>
            <person name="Kalinowski J."/>
            <person name="Ruckert C."/>
        </authorList>
    </citation>
    <scope>NUCLEOTIDE SEQUENCE</scope>
    <source>
        <strain evidence="2">JCM 10088</strain>
    </source>
</reference>
<comment type="caution">
    <text evidence="2">The sequence shown here is derived from an EMBL/GenBank/DDBJ whole genome shotgun (WGS) entry which is preliminary data.</text>
</comment>
<keyword evidence="3" id="KW-1185">Reference proteome</keyword>
<accession>A0A830GUV5</accession>
<evidence type="ECO:0000313" key="2">
    <source>
        <dbReference type="EMBL" id="GGP21608.1"/>
    </source>
</evidence>